<dbReference type="SUPFAM" id="SSF52540">
    <property type="entry name" value="P-loop containing nucleoside triphosphate hydrolases"/>
    <property type="match status" value="1"/>
</dbReference>
<dbReference type="PROSITE" id="PS50929">
    <property type="entry name" value="ABC_TM1F"/>
    <property type="match status" value="1"/>
</dbReference>
<dbReference type="PANTHER" id="PTHR43394">
    <property type="entry name" value="ATP-DEPENDENT PERMEASE MDL1, MITOCHONDRIAL"/>
    <property type="match status" value="1"/>
</dbReference>
<reference evidence="13 14" key="1">
    <citation type="submission" date="2016-12" db="EMBL/GenBank/DDBJ databases">
        <title>The draft genome sequence of Actinophytocola xinjiangensis.</title>
        <authorList>
            <person name="Wang W."/>
            <person name="Yuan L."/>
        </authorList>
    </citation>
    <scope>NUCLEOTIDE SEQUENCE [LARGE SCALE GENOMIC DNA]</scope>
    <source>
        <strain evidence="13 14">CGMCC 4.4663</strain>
    </source>
</reference>
<dbReference type="CDD" id="cd07346">
    <property type="entry name" value="ABC_6TM_exporters"/>
    <property type="match status" value="1"/>
</dbReference>
<evidence type="ECO:0000256" key="3">
    <source>
        <dbReference type="ARBA" id="ARBA00022475"/>
    </source>
</evidence>
<evidence type="ECO:0000259" key="12">
    <source>
        <dbReference type="PROSITE" id="PS50929"/>
    </source>
</evidence>
<evidence type="ECO:0000256" key="2">
    <source>
        <dbReference type="ARBA" id="ARBA00022448"/>
    </source>
</evidence>
<dbReference type="SUPFAM" id="SSF90123">
    <property type="entry name" value="ABC transporter transmembrane region"/>
    <property type="match status" value="1"/>
</dbReference>
<keyword evidence="6" id="KW-0067">ATP-binding</keyword>
<feature type="domain" description="ABC transporter" evidence="11">
    <location>
        <begin position="335"/>
        <end position="569"/>
    </location>
</feature>
<feature type="transmembrane region" description="Helical" evidence="10">
    <location>
        <begin position="127"/>
        <end position="151"/>
    </location>
</feature>
<feature type="transmembrane region" description="Helical" evidence="10">
    <location>
        <begin position="249"/>
        <end position="268"/>
    </location>
</feature>
<dbReference type="RefSeq" id="WP_075134228.1">
    <property type="nucleotide sequence ID" value="NZ_MSIF01000008.1"/>
</dbReference>
<dbReference type="InterPro" id="IPR011527">
    <property type="entry name" value="ABC1_TM_dom"/>
</dbReference>
<feature type="transmembrane region" description="Helical" evidence="10">
    <location>
        <begin position="21"/>
        <end position="41"/>
    </location>
</feature>
<evidence type="ECO:0008006" key="15">
    <source>
        <dbReference type="Google" id="ProtNLM"/>
    </source>
</evidence>
<keyword evidence="5" id="KW-0547">Nucleotide-binding</keyword>
<dbReference type="PROSITE" id="PS50893">
    <property type="entry name" value="ABC_TRANSPORTER_2"/>
    <property type="match status" value="1"/>
</dbReference>
<keyword evidence="8 10" id="KW-0472">Membrane</keyword>
<sequence length="573" mass="60994">MSRSIALLRQYLAPHWRKATALAVLVLLNAGLSVAIPLMLGRFVDTAQTGGEVRALLVIAGTFIGLTLVNQVIVSTAAYHSEDLGWLATNRMRADLVGHTLDLDQDFHQRHTPGELIERVDGDVTTLAQFFSSFVFHVLGNTLLAIGIVVASFFLDWRIGLVLLTFGVAAVLVLRRTQHVAVPYFTALRQTNADLSGFLEERLAATEDIRGNGTRNHVVGRLTGLLDELTRSMRRAGVASRASSSALELSVALATVGILALGSVLLGAGTMTLGALYVGYHYAGLLSMTLFKISYRIDQLQLAVASVGRIAEIHDRPSAVVDGPGADLPAGPLSVAYRDVSFAYTEGKPALREVSFELAPGETMGLLGRTGSGKTTVGRLLYRGQDAGAGQILVGGVDVRELTLEQLRSRVAVVTQDVRLFAASVRDNLTLFDDTVPDERIVAAIAEVGLAGWLDALPEGLDTPIGEGGGALSAGESQLLAFARVFLGEPDVVILDEASSRLDPATERLTQGAQQRLLAGRTAIVIAHHLATVRCLDHIVVLDDGRIVESGRREHLTDDPGSRYSALLAGVGA</sequence>
<dbReference type="SMART" id="SM00382">
    <property type="entry name" value="AAA"/>
    <property type="match status" value="1"/>
</dbReference>
<comment type="caution">
    <text evidence="13">The sequence shown here is derived from an EMBL/GenBank/DDBJ whole genome shotgun (WGS) entry which is preliminary data.</text>
</comment>
<evidence type="ECO:0000256" key="6">
    <source>
        <dbReference type="ARBA" id="ARBA00022840"/>
    </source>
</evidence>
<dbReference type="GO" id="GO:0005524">
    <property type="term" value="F:ATP binding"/>
    <property type="evidence" value="ECO:0007669"/>
    <property type="project" value="UniProtKB-KW"/>
</dbReference>
<evidence type="ECO:0000256" key="8">
    <source>
        <dbReference type="ARBA" id="ARBA00023136"/>
    </source>
</evidence>
<dbReference type="EMBL" id="MSIF01000008">
    <property type="protein sequence ID" value="OLF09837.1"/>
    <property type="molecule type" value="Genomic_DNA"/>
</dbReference>
<evidence type="ECO:0000313" key="14">
    <source>
        <dbReference type="Proteomes" id="UP000185696"/>
    </source>
</evidence>
<evidence type="ECO:0000313" key="13">
    <source>
        <dbReference type="EMBL" id="OLF09837.1"/>
    </source>
</evidence>
<accession>A0A7Z1AYK8</accession>
<dbReference type="GO" id="GO:0016887">
    <property type="term" value="F:ATP hydrolysis activity"/>
    <property type="evidence" value="ECO:0007669"/>
    <property type="project" value="InterPro"/>
</dbReference>
<keyword evidence="4 10" id="KW-0812">Transmembrane</keyword>
<protein>
    <recommendedName>
        <fullName evidence="15">ABC transporter ATP-binding protein</fullName>
    </recommendedName>
</protein>
<dbReference type="FunFam" id="3.40.50.300:FF:000299">
    <property type="entry name" value="ABC transporter ATP-binding protein/permease"/>
    <property type="match status" value="1"/>
</dbReference>
<dbReference type="InterPro" id="IPR003593">
    <property type="entry name" value="AAA+_ATPase"/>
</dbReference>
<dbReference type="Pfam" id="PF00005">
    <property type="entry name" value="ABC_tran"/>
    <property type="match status" value="1"/>
</dbReference>
<keyword evidence="3" id="KW-1003">Cell membrane</keyword>
<evidence type="ECO:0000256" key="7">
    <source>
        <dbReference type="ARBA" id="ARBA00022989"/>
    </source>
</evidence>
<feature type="transmembrane region" description="Helical" evidence="10">
    <location>
        <begin position="157"/>
        <end position="174"/>
    </location>
</feature>
<organism evidence="13 14">
    <name type="scientific">Actinophytocola xinjiangensis</name>
    <dbReference type="NCBI Taxonomy" id="485602"/>
    <lineage>
        <taxon>Bacteria</taxon>
        <taxon>Bacillati</taxon>
        <taxon>Actinomycetota</taxon>
        <taxon>Actinomycetes</taxon>
        <taxon>Pseudonocardiales</taxon>
        <taxon>Pseudonocardiaceae</taxon>
    </lineage>
</organism>
<evidence type="ECO:0000256" key="9">
    <source>
        <dbReference type="ARBA" id="ARBA00061644"/>
    </source>
</evidence>
<dbReference type="Proteomes" id="UP000185696">
    <property type="component" value="Unassembled WGS sequence"/>
</dbReference>
<dbReference type="InterPro" id="IPR027417">
    <property type="entry name" value="P-loop_NTPase"/>
</dbReference>
<keyword evidence="14" id="KW-1185">Reference proteome</keyword>
<evidence type="ECO:0000256" key="5">
    <source>
        <dbReference type="ARBA" id="ARBA00022741"/>
    </source>
</evidence>
<dbReference type="InterPro" id="IPR017871">
    <property type="entry name" value="ABC_transporter-like_CS"/>
</dbReference>
<dbReference type="PROSITE" id="PS00211">
    <property type="entry name" value="ABC_TRANSPORTER_1"/>
    <property type="match status" value="1"/>
</dbReference>
<evidence type="ECO:0000256" key="10">
    <source>
        <dbReference type="SAM" id="Phobius"/>
    </source>
</evidence>
<dbReference type="Pfam" id="PF00664">
    <property type="entry name" value="ABC_membrane"/>
    <property type="match status" value="1"/>
</dbReference>
<gene>
    <name evidence="13" type="ORF">BLA60_18920</name>
</gene>
<comment type="subcellular location">
    <subcellularLocation>
        <location evidence="1">Cell membrane</location>
        <topology evidence="1">Multi-pass membrane protein</topology>
    </subcellularLocation>
</comment>
<dbReference type="InterPro" id="IPR039421">
    <property type="entry name" value="Type_1_exporter"/>
</dbReference>
<dbReference type="AlphaFoldDB" id="A0A7Z1AYK8"/>
<dbReference type="GO" id="GO:0005886">
    <property type="term" value="C:plasma membrane"/>
    <property type="evidence" value="ECO:0007669"/>
    <property type="project" value="UniProtKB-SubCell"/>
</dbReference>
<name>A0A7Z1AYK8_9PSEU</name>
<dbReference type="Gene3D" id="3.40.50.300">
    <property type="entry name" value="P-loop containing nucleotide triphosphate hydrolases"/>
    <property type="match status" value="1"/>
</dbReference>
<evidence type="ECO:0000256" key="4">
    <source>
        <dbReference type="ARBA" id="ARBA00022692"/>
    </source>
</evidence>
<keyword evidence="2" id="KW-0813">Transport</keyword>
<dbReference type="InterPro" id="IPR003439">
    <property type="entry name" value="ABC_transporter-like_ATP-bd"/>
</dbReference>
<evidence type="ECO:0000259" key="11">
    <source>
        <dbReference type="PROSITE" id="PS50893"/>
    </source>
</evidence>
<keyword evidence="7 10" id="KW-1133">Transmembrane helix</keyword>
<feature type="transmembrane region" description="Helical" evidence="10">
    <location>
        <begin position="53"/>
        <end position="74"/>
    </location>
</feature>
<dbReference type="Gene3D" id="1.20.1560.10">
    <property type="entry name" value="ABC transporter type 1, transmembrane domain"/>
    <property type="match status" value="1"/>
</dbReference>
<feature type="domain" description="ABC transmembrane type-1" evidence="12">
    <location>
        <begin position="21"/>
        <end position="302"/>
    </location>
</feature>
<dbReference type="GO" id="GO:0015421">
    <property type="term" value="F:ABC-type oligopeptide transporter activity"/>
    <property type="evidence" value="ECO:0007669"/>
    <property type="project" value="TreeGrafter"/>
</dbReference>
<dbReference type="OrthoDB" id="9806127at2"/>
<evidence type="ECO:0000256" key="1">
    <source>
        <dbReference type="ARBA" id="ARBA00004651"/>
    </source>
</evidence>
<proteinExistence type="inferred from homology"/>
<dbReference type="InterPro" id="IPR036640">
    <property type="entry name" value="ABC1_TM_sf"/>
</dbReference>
<dbReference type="PANTHER" id="PTHR43394:SF1">
    <property type="entry name" value="ATP-BINDING CASSETTE SUB-FAMILY B MEMBER 10, MITOCHONDRIAL"/>
    <property type="match status" value="1"/>
</dbReference>
<comment type="similarity">
    <text evidence="9">Belongs to the ABC transporter superfamily. Lipid exporter (TC 3.A.1.106) family.</text>
</comment>